<dbReference type="Gene3D" id="3.30.200.20">
    <property type="entry name" value="Phosphorylase Kinase, domain 1"/>
    <property type="match status" value="1"/>
</dbReference>
<dbReference type="Pfam" id="PF00069">
    <property type="entry name" value="Pkinase"/>
    <property type="match status" value="1"/>
</dbReference>
<evidence type="ECO:0000259" key="7">
    <source>
        <dbReference type="PROSITE" id="PS50011"/>
    </source>
</evidence>
<keyword evidence="2 5" id="KW-0547">Nucleotide-binding</keyword>
<dbReference type="InterPro" id="IPR017441">
    <property type="entry name" value="Protein_kinase_ATP_BS"/>
</dbReference>
<evidence type="ECO:0000256" key="1">
    <source>
        <dbReference type="ARBA" id="ARBA00022679"/>
    </source>
</evidence>
<dbReference type="CDD" id="cd14066">
    <property type="entry name" value="STKc_IRAK"/>
    <property type="match status" value="1"/>
</dbReference>
<dbReference type="GO" id="GO:0004674">
    <property type="term" value="F:protein serine/threonine kinase activity"/>
    <property type="evidence" value="ECO:0007669"/>
    <property type="project" value="UniProtKB-KW"/>
</dbReference>
<organism evidence="8 9">
    <name type="scientific">Solanum commersonii</name>
    <name type="common">Commerson's wild potato</name>
    <name type="synonym">Commerson's nightshade</name>
    <dbReference type="NCBI Taxonomy" id="4109"/>
    <lineage>
        <taxon>Eukaryota</taxon>
        <taxon>Viridiplantae</taxon>
        <taxon>Streptophyta</taxon>
        <taxon>Embryophyta</taxon>
        <taxon>Tracheophyta</taxon>
        <taxon>Spermatophyta</taxon>
        <taxon>Magnoliopsida</taxon>
        <taxon>eudicotyledons</taxon>
        <taxon>Gunneridae</taxon>
        <taxon>Pentapetalae</taxon>
        <taxon>asterids</taxon>
        <taxon>lamiids</taxon>
        <taxon>Solanales</taxon>
        <taxon>Solanaceae</taxon>
        <taxon>Solanoideae</taxon>
        <taxon>Solaneae</taxon>
        <taxon>Solanum</taxon>
    </lineage>
</organism>
<dbReference type="PROSITE" id="PS00108">
    <property type="entry name" value="PROTEIN_KINASE_ST"/>
    <property type="match status" value="1"/>
</dbReference>
<comment type="similarity">
    <text evidence="6">Belongs to the protein kinase superfamily.</text>
</comment>
<dbReference type="InterPro" id="IPR052059">
    <property type="entry name" value="CR_Ser/Thr_kinase"/>
</dbReference>
<keyword evidence="3" id="KW-0418">Kinase</keyword>
<dbReference type="SMART" id="SM00220">
    <property type="entry name" value="S_TKc"/>
    <property type="match status" value="1"/>
</dbReference>
<sequence length="392" mass="44225">MKFSFAFSNCFNPSSDIMEINQIIPYETGGKRVQKFSIFSYKELKVATNGFRASNRVGEGGFGSVYKGRLEDGSFVAVKVLLIELESMRGEREFISEIAALSNIRHENLVTLRGYCVDGTKRLLVYDYMENNCLSQTLLAGEEQNRSKFTWELRREISKGIAKGLSYLHEEVNPHVVHRDIKASNIVLDHKFTPKIADFGLSRLFSKNISHITTRVAGTLGYLSPEYAISGHLTRKSDVYSFGVLLLEIISGCPVIAFDIERGEHFLVKKAWEMYNSGKLLELVDPMLNGEFCGDEAVRFLKTGLLCVQEIASLRPKMSAVFNMLNSANYMDLDDINITQPGILADLGDVKIGQKQSSDSFLSNVVTIVRKCWYKVYISHTQSWPNTLFEKI</sequence>
<dbReference type="OrthoDB" id="4062651at2759"/>
<dbReference type="Proteomes" id="UP000824120">
    <property type="component" value="Chromosome 10"/>
</dbReference>
<dbReference type="Gene3D" id="1.10.510.10">
    <property type="entry name" value="Transferase(Phosphotransferase) domain 1"/>
    <property type="match status" value="1"/>
</dbReference>
<comment type="caution">
    <text evidence="8">The sequence shown here is derived from an EMBL/GenBank/DDBJ whole genome shotgun (WGS) entry which is preliminary data.</text>
</comment>
<feature type="binding site" evidence="5">
    <location>
        <position position="79"/>
    </location>
    <ligand>
        <name>ATP</name>
        <dbReference type="ChEBI" id="CHEBI:30616"/>
    </ligand>
</feature>
<dbReference type="PROSITE" id="PS00107">
    <property type="entry name" value="PROTEIN_KINASE_ATP"/>
    <property type="match status" value="1"/>
</dbReference>
<dbReference type="EMBL" id="JACXVP010000010">
    <property type="protein sequence ID" value="KAG5582977.1"/>
    <property type="molecule type" value="Genomic_DNA"/>
</dbReference>
<dbReference type="InterPro" id="IPR011009">
    <property type="entry name" value="Kinase-like_dom_sf"/>
</dbReference>
<keyword evidence="9" id="KW-1185">Reference proteome</keyword>
<feature type="domain" description="Protein kinase" evidence="7">
    <location>
        <begin position="51"/>
        <end position="331"/>
    </location>
</feature>
<evidence type="ECO:0000313" key="9">
    <source>
        <dbReference type="Proteomes" id="UP000824120"/>
    </source>
</evidence>
<evidence type="ECO:0000256" key="5">
    <source>
        <dbReference type="PROSITE-ProRule" id="PRU10141"/>
    </source>
</evidence>
<gene>
    <name evidence="8" type="ORF">H5410_053604</name>
</gene>
<dbReference type="PANTHER" id="PTHR47973">
    <property type="entry name" value="CYSTEINE-RICH RECEPTOR-LIKE PROTEIN KINASE 3"/>
    <property type="match status" value="1"/>
</dbReference>
<dbReference type="PROSITE" id="PS50011">
    <property type="entry name" value="PROTEIN_KINASE_DOM"/>
    <property type="match status" value="1"/>
</dbReference>
<accession>A0A9J5X3Y3</accession>
<dbReference type="FunFam" id="3.30.200.20:FF:000421">
    <property type="entry name" value="Serine/threonine-protein kinase receptor"/>
    <property type="match status" value="1"/>
</dbReference>
<evidence type="ECO:0000256" key="4">
    <source>
        <dbReference type="ARBA" id="ARBA00022840"/>
    </source>
</evidence>
<keyword evidence="6" id="KW-0723">Serine/threonine-protein kinase</keyword>
<reference evidence="8 9" key="1">
    <citation type="submission" date="2020-09" db="EMBL/GenBank/DDBJ databases">
        <title>De no assembly of potato wild relative species, Solanum commersonii.</title>
        <authorList>
            <person name="Cho K."/>
        </authorList>
    </citation>
    <scope>NUCLEOTIDE SEQUENCE [LARGE SCALE GENOMIC DNA]</scope>
    <source>
        <strain evidence="8">LZ3.2</strain>
        <tissue evidence="8">Leaf</tissue>
    </source>
</reference>
<protein>
    <recommendedName>
        <fullName evidence="7">Protein kinase domain-containing protein</fullName>
    </recommendedName>
</protein>
<dbReference type="GO" id="GO:0005524">
    <property type="term" value="F:ATP binding"/>
    <property type="evidence" value="ECO:0007669"/>
    <property type="project" value="UniProtKB-UniRule"/>
</dbReference>
<dbReference type="InterPro" id="IPR008271">
    <property type="entry name" value="Ser/Thr_kinase_AS"/>
</dbReference>
<name>A0A9J5X3Y3_SOLCO</name>
<dbReference type="InterPro" id="IPR000719">
    <property type="entry name" value="Prot_kinase_dom"/>
</dbReference>
<proteinExistence type="inferred from homology"/>
<dbReference type="AlphaFoldDB" id="A0A9J5X3Y3"/>
<keyword evidence="4 5" id="KW-0067">ATP-binding</keyword>
<evidence type="ECO:0000256" key="2">
    <source>
        <dbReference type="ARBA" id="ARBA00022741"/>
    </source>
</evidence>
<evidence type="ECO:0000313" key="8">
    <source>
        <dbReference type="EMBL" id="KAG5582977.1"/>
    </source>
</evidence>
<dbReference type="SUPFAM" id="SSF56112">
    <property type="entry name" value="Protein kinase-like (PK-like)"/>
    <property type="match status" value="1"/>
</dbReference>
<evidence type="ECO:0000256" key="6">
    <source>
        <dbReference type="RuleBase" id="RU000304"/>
    </source>
</evidence>
<dbReference type="FunFam" id="1.10.510.10:FF:001106">
    <property type="entry name" value="Probable LRR receptor-like serine/threonine-protein kinase At1g29720"/>
    <property type="match status" value="1"/>
</dbReference>
<evidence type="ECO:0000256" key="3">
    <source>
        <dbReference type="ARBA" id="ARBA00022777"/>
    </source>
</evidence>
<keyword evidence="1" id="KW-0808">Transferase</keyword>